<protein>
    <submittedName>
        <fullName evidence="2">Transmembrane protein</fullName>
    </submittedName>
</protein>
<proteinExistence type="predicted"/>
<name>A0AC35U663_9BILA</name>
<dbReference type="Proteomes" id="UP000095286">
    <property type="component" value="Unplaced"/>
</dbReference>
<reference evidence="2" key="1">
    <citation type="submission" date="2016-11" db="UniProtKB">
        <authorList>
            <consortium name="WormBaseParasite"/>
        </authorList>
    </citation>
    <scope>IDENTIFICATION</scope>
    <source>
        <strain evidence="2">KR3021</strain>
    </source>
</reference>
<sequence length="175" mass="20581">MNFAQDTIQYKNEQLQQSHPIIHIHNNLCCCRLFHIKSAGYFVAYFEVLCLVIFTSYFFTQIVVQGITLSTMLLIPFSLIQLSFTVILYQGLATYNNFLLIMSILGFVARLVFTITYLPSILLPMFVLKCIILLFYTFLILISTYVIYRCYCYYQKISSIIKNILFYLMKILIKF</sequence>
<evidence type="ECO:0000313" key="1">
    <source>
        <dbReference type="Proteomes" id="UP000095286"/>
    </source>
</evidence>
<evidence type="ECO:0000313" key="2">
    <source>
        <dbReference type="WBParaSite" id="RSKR_0000788950.1"/>
    </source>
</evidence>
<dbReference type="WBParaSite" id="RSKR_0000788950.1">
    <property type="protein sequence ID" value="RSKR_0000788950.1"/>
    <property type="gene ID" value="RSKR_0000788950"/>
</dbReference>
<accession>A0AC35U663</accession>
<organism evidence="1 2">
    <name type="scientific">Rhabditophanes sp. KR3021</name>
    <dbReference type="NCBI Taxonomy" id="114890"/>
    <lineage>
        <taxon>Eukaryota</taxon>
        <taxon>Metazoa</taxon>
        <taxon>Ecdysozoa</taxon>
        <taxon>Nematoda</taxon>
        <taxon>Chromadorea</taxon>
        <taxon>Rhabditida</taxon>
        <taxon>Tylenchina</taxon>
        <taxon>Panagrolaimomorpha</taxon>
        <taxon>Strongyloidoidea</taxon>
        <taxon>Alloionematidae</taxon>
        <taxon>Rhabditophanes</taxon>
    </lineage>
</organism>